<feature type="compositionally biased region" description="Gly residues" evidence="2">
    <location>
        <begin position="414"/>
        <end position="431"/>
    </location>
</feature>
<dbReference type="Proteomes" id="UP000315252">
    <property type="component" value="Unassembled WGS sequence"/>
</dbReference>
<evidence type="ECO:0000256" key="1">
    <source>
        <dbReference type="SAM" id="Coils"/>
    </source>
</evidence>
<sequence>MARFISIFVFLVSLLLVPAAFQSAEAGPVGKALGELGMDAETQNLGDALQSELAALKTQGNTVRGASGALSELALNSGELICNSWLIGFNVKIRNMIIENEKLSGDAKIRHLQAITKMREFVSKLELECTRVGLIGDGGPAGEESVEETEEEPEQEEEETEAEAEDDGRIKPLPGETVGDAICRHRCQAAFDKMREWEKSLKSAEKISNEAAQKAAGLQKRLTKLEADLAESKAKVAKAKKAVKKTIYPDSTFQERQAVIRAGKDLSIYEPAVARLSGEVASVSAALKKAQAEAKSWQDHLKWVKGHTEKARNVYFDCIRNCVKQAKAAGEKMTLTCPDDYPCVSAGTGSAPVQEKPEPKETRTSYVCPMPPAHLAAVVGANDKIGSGARLKNKVKEAFGGGFGVGGSGGNSIGGGFGQGRSTFGSGGGRPAIGPKPDLDDDPIDDDDKVTQEAQGVELASGALWTDEGLLVSISIEDSPGDGTFQSVFLEDSEGRRRAPDEIRLYGLWHEWHLSVTWTYRAWVDNELVKEESGGWSADGRNVYVVSSLTEGTAQDAGLWRMMGFKTANKGMRSIGALFKIRREDLARPMDLVVHTTLPEESPVTTVPIVGRLFRQGGKDERNLDVLIRPTLATIAQENNCY</sequence>
<gene>
    <name evidence="4" type="ORF">FKG95_19790</name>
</gene>
<feature type="chain" id="PRO_5021958423" evidence="3">
    <location>
        <begin position="27"/>
        <end position="642"/>
    </location>
</feature>
<evidence type="ECO:0000256" key="3">
    <source>
        <dbReference type="SAM" id="SignalP"/>
    </source>
</evidence>
<comment type="caution">
    <text evidence="4">The sequence shown here is derived from an EMBL/GenBank/DDBJ whole genome shotgun (WGS) entry which is preliminary data.</text>
</comment>
<feature type="signal peptide" evidence="3">
    <location>
        <begin position="1"/>
        <end position="26"/>
    </location>
</feature>
<dbReference type="AlphaFoldDB" id="A0A545TKP7"/>
<dbReference type="EMBL" id="VHSH01000007">
    <property type="protein sequence ID" value="TQV77802.1"/>
    <property type="molecule type" value="Genomic_DNA"/>
</dbReference>
<protein>
    <submittedName>
        <fullName evidence="4">Uncharacterized protein</fullName>
    </submittedName>
</protein>
<feature type="compositionally biased region" description="Acidic residues" evidence="2">
    <location>
        <begin position="144"/>
        <end position="166"/>
    </location>
</feature>
<feature type="compositionally biased region" description="Acidic residues" evidence="2">
    <location>
        <begin position="439"/>
        <end position="448"/>
    </location>
</feature>
<keyword evidence="3" id="KW-0732">Signal</keyword>
<feature type="region of interest" description="Disordered" evidence="2">
    <location>
        <begin position="136"/>
        <end position="175"/>
    </location>
</feature>
<evidence type="ECO:0000313" key="4">
    <source>
        <dbReference type="EMBL" id="TQV77802.1"/>
    </source>
</evidence>
<evidence type="ECO:0000313" key="5">
    <source>
        <dbReference type="Proteomes" id="UP000315252"/>
    </source>
</evidence>
<feature type="coiled-coil region" evidence="1">
    <location>
        <begin position="194"/>
        <end position="242"/>
    </location>
</feature>
<keyword evidence="5" id="KW-1185">Reference proteome</keyword>
<proteinExistence type="predicted"/>
<accession>A0A545TKP7</accession>
<keyword evidence="1" id="KW-0175">Coiled coil</keyword>
<organism evidence="4 5">
    <name type="scientific">Denitrobaculum tricleocarpae</name>
    <dbReference type="NCBI Taxonomy" id="2591009"/>
    <lineage>
        <taxon>Bacteria</taxon>
        <taxon>Pseudomonadati</taxon>
        <taxon>Pseudomonadota</taxon>
        <taxon>Alphaproteobacteria</taxon>
        <taxon>Rhodospirillales</taxon>
        <taxon>Rhodospirillaceae</taxon>
        <taxon>Denitrobaculum</taxon>
    </lineage>
</organism>
<feature type="region of interest" description="Disordered" evidence="2">
    <location>
        <begin position="414"/>
        <end position="448"/>
    </location>
</feature>
<reference evidence="4 5" key="1">
    <citation type="submission" date="2019-06" db="EMBL/GenBank/DDBJ databases">
        <title>Whole genome sequence for Rhodospirillaceae sp. R148.</title>
        <authorList>
            <person name="Wang G."/>
        </authorList>
    </citation>
    <scope>NUCLEOTIDE SEQUENCE [LARGE SCALE GENOMIC DNA]</scope>
    <source>
        <strain evidence="4 5">R148</strain>
    </source>
</reference>
<dbReference type="RefSeq" id="WP_142898145.1">
    <property type="nucleotide sequence ID" value="NZ_ML660058.1"/>
</dbReference>
<evidence type="ECO:0000256" key="2">
    <source>
        <dbReference type="SAM" id="MobiDB-lite"/>
    </source>
</evidence>
<name>A0A545TKP7_9PROT</name>